<keyword evidence="1" id="KW-0812">Transmembrane</keyword>
<feature type="transmembrane region" description="Helical" evidence="1">
    <location>
        <begin position="73"/>
        <end position="93"/>
    </location>
</feature>
<protein>
    <submittedName>
        <fullName evidence="2">Uncharacterized protein</fullName>
    </submittedName>
</protein>
<gene>
    <name evidence="2" type="ORF">BG015_011875</name>
</gene>
<keyword evidence="1" id="KW-0472">Membrane</keyword>
<evidence type="ECO:0000256" key="1">
    <source>
        <dbReference type="SAM" id="Phobius"/>
    </source>
</evidence>
<keyword evidence="3" id="KW-1185">Reference proteome</keyword>
<evidence type="ECO:0000313" key="3">
    <source>
        <dbReference type="Proteomes" id="UP000748756"/>
    </source>
</evidence>
<reference evidence="2" key="1">
    <citation type="journal article" date="2020" name="Fungal Divers.">
        <title>Resolving the Mortierellaceae phylogeny through synthesis of multi-gene phylogenetics and phylogenomics.</title>
        <authorList>
            <person name="Vandepol N."/>
            <person name="Liber J."/>
            <person name="Desiro A."/>
            <person name="Na H."/>
            <person name="Kennedy M."/>
            <person name="Barry K."/>
            <person name="Grigoriev I.V."/>
            <person name="Miller A.N."/>
            <person name="O'Donnell K."/>
            <person name="Stajich J.E."/>
            <person name="Bonito G."/>
        </authorList>
    </citation>
    <scope>NUCLEOTIDE SEQUENCE</scope>
    <source>
        <strain evidence="2">NRRL 6426</strain>
    </source>
</reference>
<dbReference type="OrthoDB" id="2420752at2759"/>
<feature type="transmembrane region" description="Helical" evidence="1">
    <location>
        <begin position="6"/>
        <end position="29"/>
    </location>
</feature>
<feature type="transmembrane region" description="Helical" evidence="1">
    <location>
        <begin position="134"/>
        <end position="154"/>
    </location>
</feature>
<organism evidence="2 3">
    <name type="scientific">Linnemannia schmuckeri</name>
    <dbReference type="NCBI Taxonomy" id="64567"/>
    <lineage>
        <taxon>Eukaryota</taxon>
        <taxon>Fungi</taxon>
        <taxon>Fungi incertae sedis</taxon>
        <taxon>Mucoromycota</taxon>
        <taxon>Mortierellomycotina</taxon>
        <taxon>Mortierellomycetes</taxon>
        <taxon>Mortierellales</taxon>
        <taxon>Mortierellaceae</taxon>
        <taxon>Linnemannia</taxon>
    </lineage>
</organism>
<dbReference type="AlphaFoldDB" id="A0A9P5RUS1"/>
<sequence>MVPAIYSLRFWMVLVTLANLSIVITYHAWSVPEMDKIMAKRIREINEDFNQNLPATQYHWGKKSLVSNKHARAVLMLLPALFLIGVQLCYIDLEIRYAKWFNADLTEESPRYNPFSCAGINGGVSALCAVLQSYTFIPIIVGFFVIIEVTVTLVPGPLHPAKAAYF</sequence>
<evidence type="ECO:0000313" key="2">
    <source>
        <dbReference type="EMBL" id="KAF9145516.1"/>
    </source>
</evidence>
<dbReference type="Proteomes" id="UP000748756">
    <property type="component" value="Unassembled WGS sequence"/>
</dbReference>
<keyword evidence="1" id="KW-1133">Transmembrane helix</keyword>
<name>A0A9P5RUS1_9FUNG</name>
<proteinExistence type="predicted"/>
<comment type="caution">
    <text evidence="2">The sequence shown here is derived from an EMBL/GenBank/DDBJ whole genome shotgun (WGS) entry which is preliminary data.</text>
</comment>
<dbReference type="EMBL" id="JAAAUQ010000952">
    <property type="protein sequence ID" value="KAF9145516.1"/>
    <property type="molecule type" value="Genomic_DNA"/>
</dbReference>
<accession>A0A9P5RUS1</accession>